<comment type="caution">
    <text evidence="1">The sequence shown here is derived from an EMBL/GenBank/DDBJ whole genome shotgun (WGS) entry which is preliminary data.</text>
</comment>
<reference evidence="1 2" key="1">
    <citation type="submission" date="2019-04" db="EMBL/GenBank/DDBJ databases">
        <authorList>
            <person name="Hwang J.C."/>
        </authorList>
    </citation>
    <scope>NUCLEOTIDE SEQUENCE [LARGE SCALE GENOMIC DNA]</scope>
    <source>
        <strain evidence="1 2">IMCC35001</strain>
    </source>
</reference>
<accession>A0A4U1B9T8</accession>
<evidence type="ECO:0008006" key="3">
    <source>
        <dbReference type="Google" id="ProtNLM"/>
    </source>
</evidence>
<dbReference type="AlphaFoldDB" id="A0A4U1B9T8"/>
<gene>
    <name evidence="1" type="ORF">FCL40_17165</name>
</gene>
<evidence type="ECO:0000313" key="1">
    <source>
        <dbReference type="EMBL" id="TKB46784.1"/>
    </source>
</evidence>
<proteinExistence type="predicted"/>
<dbReference type="OrthoDB" id="2910336at2"/>
<dbReference type="Gene3D" id="2.60.120.260">
    <property type="entry name" value="Galactose-binding domain-like"/>
    <property type="match status" value="1"/>
</dbReference>
<sequence length="143" mass="16148">MPSGWSTSSFNQGGVEYGWSQARKTVSIHIDPQSPNDARWQQRVVVNPNTRYRLSGWIRVQKTTPTIDLLDVGANLSVLESLPELGSFTHTEPMLGSQGWRYRQVTFDTGERTWITIALRLGMYAGQTTGSAWFRSVQLTELE</sequence>
<organism evidence="1 2">
    <name type="scientific">Ferrimonas sediminicola</name>
    <dbReference type="NCBI Taxonomy" id="2569538"/>
    <lineage>
        <taxon>Bacteria</taxon>
        <taxon>Pseudomonadati</taxon>
        <taxon>Pseudomonadota</taxon>
        <taxon>Gammaproteobacteria</taxon>
        <taxon>Alteromonadales</taxon>
        <taxon>Ferrimonadaceae</taxon>
        <taxon>Ferrimonas</taxon>
    </lineage>
</organism>
<keyword evidence="2" id="KW-1185">Reference proteome</keyword>
<dbReference type="EMBL" id="SWCI01000018">
    <property type="protein sequence ID" value="TKB46784.1"/>
    <property type="molecule type" value="Genomic_DNA"/>
</dbReference>
<evidence type="ECO:0000313" key="2">
    <source>
        <dbReference type="Proteomes" id="UP000305674"/>
    </source>
</evidence>
<dbReference type="RefSeq" id="WP_136854517.1">
    <property type="nucleotide sequence ID" value="NZ_SWCI01000018.1"/>
</dbReference>
<protein>
    <recommendedName>
        <fullName evidence="3">Carbohydrate binding domain-containing protein</fullName>
    </recommendedName>
</protein>
<dbReference type="Proteomes" id="UP000305674">
    <property type="component" value="Unassembled WGS sequence"/>
</dbReference>
<name>A0A4U1B9T8_9GAMM</name>